<dbReference type="Gene3D" id="3.30.160.60">
    <property type="entry name" value="Classic Zinc Finger"/>
    <property type="match status" value="2"/>
</dbReference>
<evidence type="ECO:0000259" key="9">
    <source>
        <dbReference type="PROSITE" id="PS50157"/>
    </source>
</evidence>
<dbReference type="GO" id="GO:0006357">
    <property type="term" value="P:regulation of transcription by RNA polymerase II"/>
    <property type="evidence" value="ECO:0007669"/>
    <property type="project" value="TreeGrafter"/>
</dbReference>
<dbReference type="OrthoDB" id="2687452at2759"/>
<keyword evidence="2" id="KW-0479">Metal-binding</keyword>
<evidence type="ECO:0000256" key="3">
    <source>
        <dbReference type="ARBA" id="ARBA00022771"/>
    </source>
</evidence>
<evidence type="ECO:0000256" key="7">
    <source>
        <dbReference type="ARBA" id="ARBA00023242"/>
    </source>
</evidence>
<dbReference type="SMART" id="SM00355">
    <property type="entry name" value="ZnF_C2H2"/>
    <property type="match status" value="7"/>
</dbReference>
<feature type="domain" description="C2H2-type" evidence="9">
    <location>
        <begin position="152"/>
        <end position="176"/>
    </location>
</feature>
<gene>
    <name evidence="10" type="ORF">G7Y89_g15417</name>
</gene>
<proteinExistence type="predicted"/>
<protein>
    <recommendedName>
        <fullName evidence="9">C2H2-type domain-containing protein</fullName>
    </recommendedName>
</protein>
<comment type="subcellular location">
    <subcellularLocation>
        <location evidence="1">Nucleus</location>
    </subcellularLocation>
</comment>
<accession>A0A8H4QPB6</accession>
<evidence type="ECO:0000313" key="10">
    <source>
        <dbReference type="EMBL" id="KAF4614320.1"/>
    </source>
</evidence>
<dbReference type="EMBL" id="JAAMPI010002394">
    <property type="protein sequence ID" value="KAF4614320.1"/>
    <property type="molecule type" value="Genomic_DNA"/>
</dbReference>
<keyword evidence="7" id="KW-0539">Nucleus</keyword>
<keyword evidence="4" id="KW-0862">Zinc</keyword>
<keyword evidence="11" id="KW-1185">Reference proteome</keyword>
<comment type="caution">
    <text evidence="10">The sequence shown here is derived from an EMBL/GenBank/DDBJ whole genome shotgun (WGS) entry which is preliminary data.</text>
</comment>
<sequence length="428" mass="48335">MSEPPHQVVFDLDYWINVDLLDACSDPMHESMGLDSGMNFFDAPDVPDMTNGAAGLKDAVESGSLNTPEAESEGNSNQTKKPIANENSCLTCGIKFGGLWALRRHAKVHGHLIFPCGIAGCNQLFSDRTELCVHERIPHLAGHSRIIINTSYDCVECKESLSSKVSLLRHAKEYQHRPYGCTCGTFFSRLDVLNRHFMSLGSEVPKFPCTFGNCKLHRGANGFHRKDHLSQHLRNYHHQGDIDQKSEEFSDSSPRRQYLFPICSFSDCPQYRDHSFNQLPLSVREKEKPFPSQSAYTKHMREEHNYCPFPCDVGGCDRVGRRGYFREKDLIKHRQQDHPDSSPYTATKRETTKYQCVEPGCGISVNPNSMKGHMWSHDHKKWKAMRSFVAAAKAGPAEIQSESLGYGNVPILNLAFALELLQAMQNRV</sequence>
<evidence type="ECO:0000256" key="1">
    <source>
        <dbReference type="ARBA" id="ARBA00004123"/>
    </source>
</evidence>
<dbReference type="PANTHER" id="PTHR46179">
    <property type="entry name" value="ZINC FINGER PROTEIN"/>
    <property type="match status" value="1"/>
</dbReference>
<dbReference type="InterPro" id="IPR013087">
    <property type="entry name" value="Znf_C2H2_type"/>
</dbReference>
<dbReference type="AlphaFoldDB" id="A0A8H4QPB6"/>
<dbReference type="Proteomes" id="UP000566819">
    <property type="component" value="Unassembled WGS sequence"/>
</dbReference>
<dbReference type="PROSITE" id="PS50157">
    <property type="entry name" value="ZINC_FINGER_C2H2_2"/>
    <property type="match status" value="2"/>
</dbReference>
<evidence type="ECO:0000256" key="6">
    <source>
        <dbReference type="ARBA" id="ARBA00023163"/>
    </source>
</evidence>
<dbReference type="GO" id="GO:0005634">
    <property type="term" value="C:nucleus"/>
    <property type="evidence" value="ECO:0007669"/>
    <property type="project" value="UniProtKB-SubCell"/>
</dbReference>
<dbReference type="InterPro" id="IPR051061">
    <property type="entry name" value="Zinc_finger_trans_reg"/>
</dbReference>
<evidence type="ECO:0000256" key="2">
    <source>
        <dbReference type="ARBA" id="ARBA00022723"/>
    </source>
</evidence>
<evidence type="ECO:0000256" key="8">
    <source>
        <dbReference type="PROSITE-ProRule" id="PRU00042"/>
    </source>
</evidence>
<name>A0A8H4QPB6_9HELO</name>
<dbReference type="PROSITE" id="PS00028">
    <property type="entry name" value="ZINC_FINGER_C2H2_1"/>
    <property type="match status" value="2"/>
</dbReference>
<feature type="domain" description="C2H2-type" evidence="9">
    <location>
        <begin position="114"/>
        <end position="144"/>
    </location>
</feature>
<keyword evidence="5" id="KW-0805">Transcription regulation</keyword>
<evidence type="ECO:0000256" key="5">
    <source>
        <dbReference type="ARBA" id="ARBA00023015"/>
    </source>
</evidence>
<evidence type="ECO:0000256" key="4">
    <source>
        <dbReference type="ARBA" id="ARBA00022833"/>
    </source>
</evidence>
<reference evidence="10 11" key="1">
    <citation type="submission" date="2020-03" db="EMBL/GenBank/DDBJ databases">
        <title>Draft Genome Sequence of Cudoniella acicularis.</title>
        <authorList>
            <person name="Buettner E."/>
            <person name="Kellner H."/>
        </authorList>
    </citation>
    <scope>NUCLEOTIDE SEQUENCE [LARGE SCALE GENOMIC DNA]</scope>
    <source>
        <strain evidence="10 11">DSM 108380</strain>
    </source>
</reference>
<dbReference type="GO" id="GO:0008270">
    <property type="term" value="F:zinc ion binding"/>
    <property type="evidence" value="ECO:0007669"/>
    <property type="project" value="UniProtKB-KW"/>
</dbReference>
<evidence type="ECO:0000313" key="11">
    <source>
        <dbReference type="Proteomes" id="UP000566819"/>
    </source>
</evidence>
<keyword evidence="6" id="KW-0804">Transcription</keyword>
<dbReference type="PANTHER" id="PTHR46179:SF13">
    <property type="entry name" value="C2H2-TYPE DOMAIN-CONTAINING PROTEIN"/>
    <property type="match status" value="1"/>
</dbReference>
<keyword evidence="3 8" id="KW-0863">Zinc-finger</keyword>
<organism evidence="10 11">
    <name type="scientific">Cudoniella acicularis</name>
    <dbReference type="NCBI Taxonomy" id="354080"/>
    <lineage>
        <taxon>Eukaryota</taxon>
        <taxon>Fungi</taxon>
        <taxon>Dikarya</taxon>
        <taxon>Ascomycota</taxon>
        <taxon>Pezizomycotina</taxon>
        <taxon>Leotiomycetes</taxon>
        <taxon>Helotiales</taxon>
        <taxon>Tricladiaceae</taxon>
        <taxon>Cudoniella</taxon>
    </lineage>
</organism>